<keyword evidence="8" id="KW-1185">Reference proteome</keyword>
<dbReference type="SUPFAM" id="SSF46785">
    <property type="entry name" value="Winged helix' DNA-binding domain"/>
    <property type="match status" value="1"/>
</dbReference>
<evidence type="ECO:0000259" key="6">
    <source>
        <dbReference type="PROSITE" id="PS51063"/>
    </source>
</evidence>
<dbReference type="InterPro" id="IPR001610">
    <property type="entry name" value="PAC"/>
</dbReference>
<dbReference type="SMART" id="SM00091">
    <property type="entry name" value="PAS"/>
    <property type="match status" value="1"/>
</dbReference>
<dbReference type="InterPro" id="IPR036390">
    <property type="entry name" value="WH_DNA-bd_sf"/>
</dbReference>
<feature type="domain" description="HTH crp-type" evidence="6">
    <location>
        <begin position="330"/>
        <end position="403"/>
    </location>
</feature>
<evidence type="ECO:0000256" key="4">
    <source>
        <dbReference type="SAM" id="Coils"/>
    </source>
</evidence>
<organism evidence="7 8">
    <name type="scientific">Scytonema tolypothrichoides VB-61278_2</name>
    <dbReference type="NCBI Taxonomy" id="3232314"/>
    <lineage>
        <taxon>Bacteria</taxon>
        <taxon>Bacillati</taxon>
        <taxon>Cyanobacteriota</taxon>
        <taxon>Cyanophyceae</taxon>
        <taxon>Nostocales</taxon>
        <taxon>Scytonemataceae</taxon>
        <taxon>Scytonema</taxon>
    </lineage>
</organism>
<feature type="coiled-coil region" evidence="4">
    <location>
        <begin position="54"/>
        <end position="81"/>
    </location>
</feature>
<dbReference type="NCBIfam" id="TIGR00229">
    <property type="entry name" value="sensory_box"/>
    <property type="match status" value="1"/>
</dbReference>
<protein>
    <submittedName>
        <fullName evidence="7">PAS domain-containing protein</fullName>
    </submittedName>
</protein>
<dbReference type="EMBL" id="JBFQGM010000006">
    <property type="protein sequence ID" value="MFL9462731.1"/>
    <property type="molecule type" value="Genomic_DNA"/>
</dbReference>
<dbReference type="InterPro" id="IPR014710">
    <property type="entry name" value="RmlC-like_jellyroll"/>
</dbReference>
<reference evidence="7 8" key="1">
    <citation type="submission" date="2024-07" db="EMBL/GenBank/DDBJ databases">
        <authorList>
            <person name="Tripathy S."/>
        </authorList>
    </citation>
    <scope>NUCLEOTIDE SEQUENCE [LARGE SCALE GENOMIC DNA]</scope>
    <source>
        <strain evidence="7 8">VB-61278_2</strain>
    </source>
</reference>
<dbReference type="Pfam" id="PF00989">
    <property type="entry name" value="PAS"/>
    <property type="match status" value="1"/>
</dbReference>
<dbReference type="InterPro" id="IPR013767">
    <property type="entry name" value="PAS_fold"/>
</dbReference>
<evidence type="ECO:0000313" key="8">
    <source>
        <dbReference type="Proteomes" id="UP001628874"/>
    </source>
</evidence>
<dbReference type="Proteomes" id="UP001628874">
    <property type="component" value="Unassembled WGS sequence"/>
</dbReference>
<dbReference type="Pfam" id="PF13545">
    <property type="entry name" value="HTH_Crp_2"/>
    <property type="match status" value="1"/>
</dbReference>
<keyword evidence="2" id="KW-0238">DNA-binding</keyword>
<dbReference type="SMART" id="SM00086">
    <property type="entry name" value="PAC"/>
    <property type="match status" value="1"/>
</dbReference>
<dbReference type="InterPro" id="IPR036388">
    <property type="entry name" value="WH-like_DNA-bd_sf"/>
</dbReference>
<dbReference type="Gene3D" id="3.30.450.20">
    <property type="entry name" value="PAS domain"/>
    <property type="match status" value="1"/>
</dbReference>
<evidence type="ECO:0000313" key="7">
    <source>
        <dbReference type="EMBL" id="MFL9462731.1"/>
    </source>
</evidence>
<gene>
    <name evidence="7" type="ORF">AB0759_19155</name>
</gene>
<dbReference type="SUPFAM" id="SSF55785">
    <property type="entry name" value="PYP-like sensor domain (PAS domain)"/>
    <property type="match status" value="1"/>
</dbReference>
<dbReference type="Gene3D" id="2.60.120.10">
    <property type="entry name" value="Jelly Rolls"/>
    <property type="match status" value="1"/>
</dbReference>
<evidence type="ECO:0000256" key="3">
    <source>
        <dbReference type="ARBA" id="ARBA00023163"/>
    </source>
</evidence>
<proteinExistence type="predicted"/>
<dbReference type="InterPro" id="IPR000014">
    <property type="entry name" value="PAS"/>
</dbReference>
<keyword evidence="3" id="KW-0804">Transcription</keyword>
<dbReference type="InterPro" id="IPR012318">
    <property type="entry name" value="HTH_CRP"/>
</dbReference>
<dbReference type="SMART" id="SM00419">
    <property type="entry name" value="HTH_CRP"/>
    <property type="match status" value="1"/>
</dbReference>
<dbReference type="PROSITE" id="PS51063">
    <property type="entry name" value="HTH_CRP_2"/>
    <property type="match status" value="1"/>
</dbReference>
<dbReference type="CDD" id="cd00130">
    <property type="entry name" value="PAS"/>
    <property type="match status" value="1"/>
</dbReference>
<feature type="domain" description="PAS" evidence="5">
    <location>
        <begin position="78"/>
        <end position="148"/>
    </location>
</feature>
<dbReference type="RefSeq" id="WP_237265809.1">
    <property type="nucleotide sequence ID" value="NZ_JBFQGM010000006.1"/>
</dbReference>
<name>A0ABW8WP63_9CYAN</name>
<keyword evidence="1" id="KW-0805">Transcription regulation</keyword>
<comment type="caution">
    <text evidence="7">The sequence shown here is derived from an EMBL/GenBank/DDBJ whole genome shotgun (WGS) entry which is preliminary data.</text>
</comment>
<evidence type="ECO:0000256" key="1">
    <source>
        <dbReference type="ARBA" id="ARBA00023015"/>
    </source>
</evidence>
<accession>A0ABW8WP63</accession>
<dbReference type="Gene3D" id="1.10.10.10">
    <property type="entry name" value="Winged helix-like DNA-binding domain superfamily/Winged helix DNA-binding domain"/>
    <property type="match status" value="1"/>
</dbReference>
<dbReference type="InterPro" id="IPR018490">
    <property type="entry name" value="cNMP-bd_dom_sf"/>
</dbReference>
<dbReference type="InterPro" id="IPR035965">
    <property type="entry name" value="PAS-like_dom_sf"/>
</dbReference>
<sequence>MDINKIEIETFAQRAEGMYRRLETLYSDSSGTVNLSPDRLPQTFMELGHASEIVKLATEELYQQNEEIAQLRNLAEIERQRYRELFELAPDAYLVTDNFGIIQEANRLAAHMFNLSQHYLVGKPIANYVPLDERHRFRSFLKQLEECGDKAMELVLCFLKRNGDLFDAAITVAVTRNKQGQLIEARWLIRDISEQQAVLRDRHPKLAELASINHDSNLEENRLLHKYCKGETIPLNPSAIWYVSQGVVKLSTLCETGEEVLIGLAGEGMVFGSSLTSLHIYQATALSDTELSPISLAEISTSETLSQTLLPKINRRLRQTEAFLAVVGRRRVEDRLDSLLQLLKQEIGQKVPQGICFSVRLTHEDLASACCTTRVTITRLMGKLQKQGKIGFDSKNHIILKHL</sequence>
<dbReference type="SUPFAM" id="SSF51206">
    <property type="entry name" value="cAMP-binding domain-like"/>
    <property type="match status" value="1"/>
</dbReference>
<dbReference type="PROSITE" id="PS50112">
    <property type="entry name" value="PAS"/>
    <property type="match status" value="1"/>
</dbReference>
<evidence type="ECO:0000259" key="5">
    <source>
        <dbReference type="PROSITE" id="PS50112"/>
    </source>
</evidence>
<keyword evidence="4" id="KW-0175">Coiled coil</keyword>
<evidence type="ECO:0000256" key="2">
    <source>
        <dbReference type="ARBA" id="ARBA00023125"/>
    </source>
</evidence>